<dbReference type="Gene3D" id="3.90.980.10">
    <property type="entry name" value="DNA primase, catalytic core, N-terminal domain"/>
    <property type="match status" value="1"/>
</dbReference>
<keyword evidence="7 12" id="KW-0863">Zinc-finger</keyword>
<dbReference type="InterPro" id="IPR050219">
    <property type="entry name" value="DnaG_primase"/>
</dbReference>
<dbReference type="RefSeq" id="WP_102950859.1">
    <property type="nucleotide sequence ID" value="NZ_CP024847.1"/>
</dbReference>
<evidence type="ECO:0000256" key="11">
    <source>
        <dbReference type="ARBA" id="ARBA00023163"/>
    </source>
</evidence>
<dbReference type="NCBIfam" id="TIGR01391">
    <property type="entry name" value="dnaG"/>
    <property type="match status" value="1"/>
</dbReference>
<dbReference type="EC" id="2.7.7.101" evidence="12"/>
<keyword evidence="6 12" id="KW-0479">Metal-binding</keyword>
<dbReference type="Pfam" id="PF10410">
    <property type="entry name" value="DnaB_bind"/>
    <property type="match status" value="1"/>
</dbReference>
<dbReference type="InterPro" id="IPR034151">
    <property type="entry name" value="TOPRIM_DnaG_bac"/>
</dbReference>
<dbReference type="PANTHER" id="PTHR30313">
    <property type="entry name" value="DNA PRIMASE"/>
    <property type="match status" value="1"/>
</dbReference>
<comment type="similarity">
    <text evidence="12 13">Belongs to the DnaG primase family.</text>
</comment>
<keyword evidence="5 12" id="KW-0235">DNA replication</keyword>
<dbReference type="GO" id="GO:0008270">
    <property type="term" value="F:zinc ion binding"/>
    <property type="evidence" value="ECO:0007669"/>
    <property type="project" value="UniProtKB-UniRule"/>
</dbReference>
<dbReference type="AlphaFoldDB" id="A0A2I7N526"/>
<evidence type="ECO:0000259" key="15">
    <source>
        <dbReference type="PROSITE" id="PS50880"/>
    </source>
</evidence>
<dbReference type="Gene3D" id="1.20.50.20">
    <property type="entry name" value="DnaG, RNA polymerase domain, helical bundle"/>
    <property type="match status" value="1"/>
</dbReference>
<dbReference type="HAMAP" id="MF_00974">
    <property type="entry name" value="DNA_primase_DnaG"/>
    <property type="match status" value="1"/>
</dbReference>
<evidence type="ECO:0000256" key="6">
    <source>
        <dbReference type="ARBA" id="ARBA00022723"/>
    </source>
</evidence>
<dbReference type="FunFam" id="3.40.1360.10:FF:000002">
    <property type="entry name" value="DNA primase"/>
    <property type="match status" value="1"/>
</dbReference>
<dbReference type="GO" id="GO:0005737">
    <property type="term" value="C:cytoplasm"/>
    <property type="evidence" value="ECO:0007669"/>
    <property type="project" value="TreeGrafter"/>
</dbReference>
<dbReference type="InterPro" id="IPR006171">
    <property type="entry name" value="TOPRIM_dom"/>
</dbReference>
<dbReference type="KEGG" id="nba:CUN60_04405"/>
<evidence type="ECO:0000313" key="17">
    <source>
        <dbReference type="Proteomes" id="UP000236655"/>
    </source>
</evidence>
<keyword evidence="10 12" id="KW-0238">DNA-binding</keyword>
<dbReference type="InterPro" id="IPR019475">
    <property type="entry name" value="DNA_primase_DnaB-bd"/>
</dbReference>
<keyword evidence="9" id="KW-0460">Magnesium</keyword>
<evidence type="ECO:0000256" key="10">
    <source>
        <dbReference type="ARBA" id="ARBA00023125"/>
    </source>
</evidence>
<dbReference type="SMART" id="SM00400">
    <property type="entry name" value="ZnF_CHCC"/>
    <property type="match status" value="1"/>
</dbReference>
<evidence type="ECO:0000256" key="4">
    <source>
        <dbReference type="ARBA" id="ARBA00022695"/>
    </source>
</evidence>
<dbReference type="PANTHER" id="PTHR30313:SF2">
    <property type="entry name" value="DNA PRIMASE"/>
    <property type="match status" value="1"/>
</dbReference>
<keyword evidence="1 12" id="KW-0240">DNA-directed RNA polymerase</keyword>
<proteinExistence type="inferred from homology"/>
<dbReference type="GO" id="GO:1990077">
    <property type="term" value="C:primosome complex"/>
    <property type="evidence" value="ECO:0007669"/>
    <property type="project" value="UniProtKB-KW"/>
</dbReference>
<dbReference type="InterPro" id="IPR030846">
    <property type="entry name" value="DnaG_bac"/>
</dbReference>
<dbReference type="InterPro" id="IPR036977">
    <property type="entry name" value="DNA_primase_Znf_CHC2"/>
</dbReference>
<evidence type="ECO:0000256" key="7">
    <source>
        <dbReference type="ARBA" id="ARBA00022771"/>
    </source>
</evidence>
<feature type="domain" description="Toprim" evidence="15">
    <location>
        <begin position="260"/>
        <end position="342"/>
    </location>
</feature>
<keyword evidence="8 12" id="KW-0862">Zinc</keyword>
<dbReference type="CDD" id="cd03364">
    <property type="entry name" value="TOPRIM_DnaG_primases"/>
    <property type="match status" value="1"/>
</dbReference>
<dbReference type="SMART" id="SM00493">
    <property type="entry name" value="TOPRIM"/>
    <property type="match status" value="1"/>
</dbReference>
<comment type="subunit">
    <text evidence="12">Monomer. Interacts with DnaB.</text>
</comment>
<name>A0A2I7N526_9NEIS</name>
<dbReference type="FunFam" id="3.90.580.10:FF:000001">
    <property type="entry name" value="DNA primase"/>
    <property type="match status" value="1"/>
</dbReference>
<evidence type="ECO:0000256" key="14">
    <source>
        <dbReference type="PIRSR" id="PIRSR002811-1"/>
    </source>
</evidence>
<keyword evidence="3 12" id="KW-0808">Transferase</keyword>
<dbReference type="Gene3D" id="3.40.1360.10">
    <property type="match status" value="1"/>
</dbReference>
<dbReference type="GO" id="GO:0003677">
    <property type="term" value="F:DNA binding"/>
    <property type="evidence" value="ECO:0007669"/>
    <property type="project" value="UniProtKB-KW"/>
</dbReference>
<dbReference type="Pfam" id="PF13155">
    <property type="entry name" value="Toprim_2"/>
    <property type="match status" value="1"/>
</dbReference>
<dbReference type="SUPFAM" id="SSF56731">
    <property type="entry name" value="DNA primase core"/>
    <property type="match status" value="1"/>
</dbReference>
<evidence type="ECO:0000256" key="9">
    <source>
        <dbReference type="ARBA" id="ARBA00022842"/>
    </source>
</evidence>
<keyword evidence="11 12" id="KW-0804">Transcription</keyword>
<evidence type="ECO:0000313" key="16">
    <source>
        <dbReference type="EMBL" id="AUR51560.1"/>
    </source>
</evidence>
<sequence>MQIPQSVIDEVNQRADLVEVIGKHLKLKRSGQNYFACCPFHNEKSPSFSISPVKQMYHCFGCGESGNAVSFVMKYQGLDFVSAIQSLAEQYGVTIPEDERQEKISREEQQKRKEHKLNIYETLEKACLYYRQQLSQSSVALHYLREKRGLSPEIINKFSLGYTPAGFNNLQQAFPDYPTNKLLLDAGLVVVNDNNKRYDRFRERVIFPIRNIKGEIIGFGGRIIAKGEPKYLNSPETELFNKSHELYGLYEAKKEIRDLNQVFVVEGYMDVIALNQYGINNVVATMGTAATEEHIKTMFRFCDNICYSFDGDNAGKKAAWRALERSIGLVTDIKSVNFLFLPEEHDPDSYIRENGTDAFKNLANNHSTGLITFLLNQLLEEVNIATDEGKARLISLVKPYTEQIKAIALQVILKKQLATMVDLDPSVVESILNNRSRFAFYNKSLKNISNAYQNNLKRQPLNLNLLENIIQALFNQPLLAREFPLPEIHVLETKDLDLSELFILIAYLEAHCDSFDDIVITDLKMMTNFSHVNLLSIYQKVKMERENFTNTFTFSKEDYCKKLHELVYEKKRPRMPKLN</sequence>
<dbReference type="InterPro" id="IPR002694">
    <property type="entry name" value="Znf_CHC2"/>
</dbReference>
<dbReference type="PROSITE" id="PS50880">
    <property type="entry name" value="TOPRIM"/>
    <property type="match status" value="1"/>
</dbReference>
<comment type="function">
    <text evidence="12 13">RNA polymerase that catalyzes the synthesis of short RNA molecules used as primers for DNA polymerase during DNA replication.</text>
</comment>
<dbReference type="InterPro" id="IPR013264">
    <property type="entry name" value="DNAG_N"/>
</dbReference>
<protein>
    <recommendedName>
        <fullName evidence="12 13">DNA primase</fullName>
        <ecNumber evidence="12">2.7.7.101</ecNumber>
    </recommendedName>
</protein>
<comment type="cofactor">
    <cofactor evidence="12 13 14">
        <name>Zn(2+)</name>
        <dbReference type="ChEBI" id="CHEBI:29105"/>
    </cofactor>
    <text evidence="12 13 14">Binds 1 zinc ion per monomer.</text>
</comment>
<dbReference type="OrthoDB" id="9803773at2"/>
<keyword evidence="17" id="KW-1185">Reference proteome</keyword>
<evidence type="ECO:0000256" key="12">
    <source>
        <dbReference type="HAMAP-Rule" id="MF_00974"/>
    </source>
</evidence>
<gene>
    <name evidence="12" type="primary">dnaG</name>
    <name evidence="16" type="ORF">CUN60_04405</name>
</gene>
<dbReference type="InterPro" id="IPR006295">
    <property type="entry name" value="DNA_primase_DnaG"/>
</dbReference>
<evidence type="ECO:0000256" key="5">
    <source>
        <dbReference type="ARBA" id="ARBA00022705"/>
    </source>
</evidence>
<accession>A0A2I7N526</accession>
<dbReference type="Pfam" id="PF08275">
    <property type="entry name" value="DNAG_N"/>
    <property type="match status" value="1"/>
</dbReference>
<comment type="catalytic activity">
    <reaction evidence="12">
        <text>ssDNA + n NTP = ssDNA/pppN(pN)n-1 hybrid + (n-1) diphosphate.</text>
        <dbReference type="EC" id="2.7.7.101"/>
    </reaction>
</comment>
<evidence type="ECO:0000256" key="1">
    <source>
        <dbReference type="ARBA" id="ARBA00022478"/>
    </source>
</evidence>
<dbReference type="InterPro" id="IPR037068">
    <property type="entry name" value="DNA_primase_core_N_sf"/>
</dbReference>
<evidence type="ECO:0000256" key="8">
    <source>
        <dbReference type="ARBA" id="ARBA00022833"/>
    </source>
</evidence>
<dbReference type="EMBL" id="CP024847">
    <property type="protein sequence ID" value="AUR51560.1"/>
    <property type="molecule type" value="Genomic_DNA"/>
</dbReference>
<dbReference type="Proteomes" id="UP000236655">
    <property type="component" value="Chromosome"/>
</dbReference>
<organism evidence="16 17">
    <name type="scientific">Aquella oligotrophica</name>
    <dbReference type="NCBI Taxonomy" id="2067065"/>
    <lineage>
        <taxon>Bacteria</taxon>
        <taxon>Pseudomonadati</taxon>
        <taxon>Pseudomonadota</taxon>
        <taxon>Betaproteobacteria</taxon>
        <taxon>Neisseriales</taxon>
        <taxon>Neisseriaceae</taxon>
        <taxon>Aquella</taxon>
    </lineage>
</organism>
<comment type="domain">
    <text evidence="12">Contains an N-terminal zinc-binding domain, a central core domain that contains the primase activity, and a C-terminal DnaB-binding domain.</text>
</comment>
<evidence type="ECO:0000256" key="2">
    <source>
        <dbReference type="ARBA" id="ARBA00022515"/>
    </source>
</evidence>
<dbReference type="GO" id="GO:0003899">
    <property type="term" value="F:DNA-directed RNA polymerase activity"/>
    <property type="evidence" value="ECO:0007669"/>
    <property type="project" value="UniProtKB-UniRule"/>
</dbReference>
<keyword evidence="4 12" id="KW-0548">Nucleotidyltransferase</keyword>
<dbReference type="Pfam" id="PF01807">
    <property type="entry name" value="Zn_ribbon_DnaG"/>
    <property type="match status" value="1"/>
</dbReference>
<dbReference type="SUPFAM" id="SSF57783">
    <property type="entry name" value="Zinc beta-ribbon"/>
    <property type="match status" value="1"/>
</dbReference>
<feature type="zinc finger region" description="CHC2-type" evidence="12 14">
    <location>
        <begin position="38"/>
        <end position="62"/>
    </location>
</feature>
<reference evidence="17" key="1">
    <citation type="submission" date="2017-11" db="EMBL/GenBank/DDBJ databases">
        <authorList>
            <person name="Chan K.G."/>
            <person name="Lee L.S."/>
        </authorList>
    </citation>
    <scope>NUCLEOTIDE SEQUENCE [LARGE SCALE GENOMIC DNA]</scope>
    <source>
        <strain evidence="17">DSM 100970</strain>
    </source>
</reference>
<dbReference type="GO" id="GO:0006269">
    <property type="term" value="P:DNA replication, synthesis of primer"/>
    <property type="evidence" value="ECO:0007669"/>
    <property type="project" value="UniProtKB-UniRule"/>
</dbReference>
<keyword evidence="2 12" id="KW-0639">Primosome</keyword>
<evidence type="ECO:0000256" key="13">
    <source>
        <dbReference type="PIRNR" id="PIRNR002811"/>
    </source>
</evidence>
<dbReference type="GO" id="GO:0000428">
    <property type="term" value="C:DNA-directed RNA polymerase complex"/>
    <property type="evidence" value="ECO:0007669"/>
    <property type="project" value="UniProtKB-KW"/>
</dbReference>
<dbReference type="PIRSF" id="PIRSF002811">
    <property type="entry name" value="DnaG"/>
    <property type="match status" value="1"/>
</dbReference>
<evidence type="ECO:0000256" key="3">
    <source>
        <dbReference type="ARBA" id="ARBA00022679"/>
    </source>
</evidence>
<dbReference type="Gene3D" id="3.90.580.10">
    <property type="entry name" value="Zinc finger, CHC2-type domain"/>
    <property type="match status" value="1"/>
</dbReference>